<proteinExistence type="predicted"/>
<organism evidence="1 2">
    <name type="scientific">Penicillium rubens (strain ATCC 28089 / DSM 1075 / NRRL 1951 / Wisconsin 54-1255)</name>
    <name type="common">Penicillium chrysogenum</name>
    <dbReference type="NCBI Taxonomy" id="500485"/>
    <lineage>
        <taxon>Eukaryota</taxon>
        <taxon>Fungi</taxon>
        <taxon>Dikarya</taxon>
        <taxon>Ascomycota</taxon>
        <taxon>Pezizomycotina</taxon>
        <taxon>Eurotiomycetes</taxon>
        <taxon>Eurotiomycetidae</taxon>
        <taxon>Eurotiales</taxon>
        <taxon>Aspergillaceae</taxon>
        <taxon>Penicillium</taxon>
        <taxon>Penicillium chrysogenum species complex</taxon>
    </lineage>
</organism>
<dbReference type="AlphaFoldDB" id="B6GVP8"/>
<evidence type="ECO:0000313" key="1">
    <source>
        <dbReference type="EMBL" id="CAP74093.1"/>
    </source>
</evidence>
<dbReference type="VEuPathDB" id="FungiDB:PCH_Pc01g00040"/>
<dbReference type="HOGENOM" id="CLU_1518378_0_0_1"/>
<name>B6GVP8_PENRW</name>
<gene>
    <name evidence="1" type="ORF">Pc01g00040</name>
    <name evidence="1" type="ORF">PCH_Pc01g00040</name>
</gene>
<protein>
    <submittedName>
        <fullName evidence="1">Uncharacterized protein</fullName>
    </submittedName>
</protein>
<accession>B6GVP8</accession>
<evidence type="ECO:0000313" key="2">
    <source>
        <dbReference type="Proteomes" id="UP000000724"/>
    </source>
</evidence>
<keyword evidence="2" id="KW-1185">Reference proteome</keyword>
<dbReference type="Proteomes" id="UP000000724">
    <property type="component" value="Contig Pc00c01"/>
</dbReference>
<sequence>MPIAFAPFFLPLMQGGKPSTGTEWKDVSPLQIEAVDHREMSFNSSHAQMQLCSFLLQSDKPNLARPERELGLRYGRLRGPVHGRKGHSNIASQSKALNPIQERALRSCVISVHRAYCLSYSDITERAANRLLERAGSDRLVAHNWTSLALCRCWSTAKSWRFVNGGENVRNAVQKIS</sequence>
<reference evidence="1 2" key="1">
    <citation type="journal article" date="2008" name="Nat. Biotechnol.">
        <title>Genome sequencing and analysis of the filamentous fungus Penicillium chrysogenum.</title>
        <authorList>
            <person name="van den Berg M.A."/>
            <person name="Albang R."/>
            <person name="Albermann K."/>
            <person name="Badger J.H."/>
            <person name="Daran J.-M."/>
            <person name="Driessen A.J.M."/>
            <person name="Garcia-Estrada C."/>
            <person name="Fedorova N.D."/>
            <person name="Harris D.M."/>
            <person name="Heijne W.H.M."/>
            <person name="Joardar V.S."/>
            <person name="Kiel J.A.K.W."/>
            <person name="Kovalchuk A."/>
            <person name="Martin J.F."/>
            <person name="Nierman W.C."/>
            <person name="Nijland J.G."/>
            <person name="Pronk J.T."/>
            <person name="Roubos J.A."/>
            <person name="van der Klei I.J."/>
            <person name="van Peij N.N.M.E."/>
            <person name="Veenhuis M."/>
            <person name="von Doehren H."/>
            <person name="Wagner C."/>
            <person name="Wortman J.R."/>
            <person name="Bovenberg R.A.L."/>
        </authorList>
    </citation>
    <scope>NUCLEOTIDE SEQUENCE [LARGE SCALE GENOMIC DNA]</scope>
    <source>
        <strain evidence="2">ATCC 28089 / DSM 1075 / NRRL 1951 / Wisconsin 54-1255</strain>
    </source>
</reference>
<dbReference type="EMBL" id="AM920416">
    <property type="protein sequence ID" value="CAP74093.1"/>
    <property type="molecule type" value="Genomic_DNA"/>
</dbReference>